<accession>A0ABY1JEE7</accession>
<organism evidence="6 7">
    <name type="scientific">Acetomicrobium flavidum</name>
    <dbReference type="NCBI Taxonomy" id="49896"/>
    <lineage>
        <taxon>Bacteria</taxon>
        <taxon>Thermotogati</taxon>
        <taxon>Synergistota</taxon>
        <taxon>Synergistia</taxon>
        <taxon>Synergistales</taxon>
        <taxon>Acetomicrobiaceae</taxon>
        <taxon>Acetomicrobium</taxon>
    </lineage>
</organism>
<evidence type="ECO:0000256" key="4">
    <source>
        <dbReference type="HAMAP-Rule" id="MF_00944"/>
    </source>
</evidence>
<comment type="function">
    <text evidence="4">ATPase that binds to both the 70S ribosome and the 50S ribosomal subunit in a nucleotide-independent manner.</text>
</comment>
<dbReference type="PANTHER" id="PTHR23305">
    <property type="entry name" value="OBG GTPASE FAMILY"/>
    <property type="match status" value="1"/>
</dbReference>
<keyword evidence="7" id="KW-1185">Reference proteome</keyword>
<dbReference type="SUPFAM" id="SSF52540">
    <property type="entry name" value="P-loop containing nucleoside triphosphate hydrolases"/>
    <property type="match status" value="1"/>
</dbReference>
<comment type="caution">
    <text evidence="4">Lacks conserved residue(s) required for the propagation of feature annotation.</text>
</comment>
<evidence type="ECO:0000313" key="6">
    <source>
        <dbReference type="EMBL" id="SIN72640.1"/>
    </source>
</evidence>
<sequence length="366" mass="41205">MTLLNCGIIGLPLSGKTTIFNVLTGAGAQVKSYSSGKTEPNRAVVNVPDRRLEELAAVYKPKKVTPAQIEFVDLAGLSRDASKGAGLGNAFLSFVADSDALIHVIRCFDNPEVPHPEGSIDPVRDFGIVEMELIFRDLSVIENRLERLSKKKVLQKEESEEKELLEKYRSHLFSERPLRELQLPPEELRRIKGFSFLTLKPELIVLNLDETQTSDKAIPGYEEMLHLTSSGGLSLVKVYGRIEMEMSDLSPEDQREFMRELGIDELGRERLIREAYKMLGLITFFTVGHDEVRAWTIPLNSTSIDAAGAIHTDMARGFMRAQVVHFDDFKEHGFSMAAVREKGLLRLEGKDYIVRDGDIIEIRFNI</sequence>
<dbReference type="InterPro" id="IPR012676">
    <property type="entry name" value="TGS-like"/>
</dbReference>
<evidence type="ECO:0000256" key="1">
    <source>
        <dbReference type="ARBA" id="ARBA00001946"/>
    </source>
</evidence>
<keyword evidence="4" id="KW-0547">Nucleotide-binding</keyword>
<gene>
    <name evidence="4" type="primary">ychF</name>
    <name evidence="6" type="ORF">SAMN05444368_1535</name>
</gene>
<dbReference type="Pfam" id="PF06071">
    <property type="entry name" value="YchF-GTPase_C"/>
    <property type="match status" value="1"/>
</dbReference>
<comment type="cofactor">
    <cofactor evidence="1">
        <name>Mg(2+)</name>
        <dbReference type="ChEBI" id="CHEBI:18420"/>
    </cofactor>
</comment>
<dbReference type="InterPro" id="IPR013029">
    <property type="entry name" value="YchF_C"/>
</dbReference>
<dbReference type="EMBL" id="FSQZ01000001">
    <property type="protein sequence ID" value="SIN72640.1"/>
    <property type="molecule type" value="Genomic_DNA"/>
</dbReference>
<dbReference type="PROSITE" id="PS51880">
    <property type="entry name" value="TGS"/>
    <property type="match status" value="1"/>
</dbReference>
<dbReference type="InterPro" id="IPR004095">
    <property type="entry name" value="TGS"/>
</dbReference>
<dbReference type="Proteomes" id="UP000185093">
    <property type="component" value="Unassembled WGS sequence"/>
</dbReference>
<evidence type="ECO:0000256" key="3">
    <source>
        <dbReference type="ARBA" id="ARBA00022840"/>
    </source>
</evidence>
<dbReference type="SUPFAM" id="SSF81271">
    <property type="entry name" value="TGS-like"/>
    <property type="match status" value="1"/>
</dbReference>
<dbReference type="PIRSF" id="PIRSF006641">
    <property type="entry name" value="CHP00092"/>
    <property type="match status" value="1"/>
</dbReference>
<dbReference type="Gene3D" id="3.10.20.30">
    <property type="match status" value="1"/>
</dbReference>
<comment type="caution">
    <text evidence="6">The sequence shown here is derived from an EMBL/GenBank/DDBJ whole genome shotgun (WGS) entry which is preliminary data.</text>
</comment>
<evidence type="ECO:0000313" key="7">
    <source>
        <dbReference type="Proteomes" id="UP000185093"/>
    </source>
</evidence>
<dbReference type="PRINTS" id="PR00326">
    <property type="entry name" value="GTP1OBG"/>
</dbReference>
<evidence type="ECO:0000259" key="5">
    <source>
        <dbReference type="PROSITE" id="PS51880"/>
    </source>
</evidence>
<dbReference type="Gene3D" id="3.40.50.300">
    <property type="entry name" value="P-loop containing nucleotide triphosphate hydrolases"/>
    <property type="match status" value="1"/>
</dbReference>
<keyword evidence="3 4" id="KW-0067">ATP-binding</keyword>
<dbReference type="PANTHER" id="PTHR23305:SF18">
    <property type="entry name" value="OBG-TYPE G DOMAIN-CONTAINING PROTEIN"/>
    <property type="match status" value="1"/>
</dbReference>
<feature type="domain" description="TGS" evidence="5">
    <location>
        <begin position="280"/>
        <end position="364"/>
    </location>
</feature>
<dbReference type="Gene3D" id="1.10.150.300">
    <property type="entry name" value="TGS-like domain"/>
    <property type="match status" value="1"/>
</dbReference>
<proteinExistence type="inferred from homology"/>
<dbReference type="NCBIfam" id="TIGR00092">
    <property type="entry name" value="redox-regulated ATPase YchF"/>
    <property type="match status" value="1"/>
</dbReference>
<protein>
    <recommendedName>
        <fullName evidence="4">Ribosome-binding ATPase YchF</fullName>
    </recommendedName>
</protein>
<keyword evidence="2" id="KW-0479">Metal-binding</keyword>
<name>A0ABY1JEE7_9BACT</name>
<dbReference type="InterPro" id="IPR023192">
    <property type="entry name" value="TGS-like_dom_sf"/>
</dbReference>
<dbReference type="Pfam" id="PF01926">
    <property type="entry name" value="MMR_HSR1"/>
    <property type="match status" value="1"/>
</dbReference>
<reference evidence="6 7" key="1">
    <citation type="submission" date="2016-11" db="EMBL/GenBank/DDBJ databases">
        <authorList>
            <person name="Varghese N."/>
            <person name="Submissions S."/>
        </authorList>
    </citation>
    <scope>NUCLEOTIDE SEQUENCE [LARGE SCALE GENOMIC DNA]</scope>
    <source>
        <strain evidence="6 7">DSM 20664</strain>
    </source>
</reference>
<dbReference type="InterPro" id="IPR004396">
    <property type="entry name" value="ATPase_YchF/OLA1"/>
</dbReference>
<dbReference type="CDD" id="cd04867">
    <property type="entry name" value="TGS_YchF_OLA1"/>
    <property type="match status" value="1"/>
</dbReference>
<dbReference type="InterPro" id="IPR006073">
    <property type="entry name" value="GTP-bd"/>
</dbReference>
<dbReference type="InterPro" id="IPR027417">
    <property type="entry name" value="P-loop_NTPase"/>
</dbReference>
<dbReference type="HAMAP" id="MF_00944">
    <property type="entry name" value="YchF_OLA1_ATPase"/>
    <property type="match status" value="1"/>
</dbReference>
<comment type="similarity">
    <text evidence="4">Belongs to the TRAFAC class OBG-HflX-like GTPase superfamily. OBG GTPase family. YchF/OLA1 subfamily.</text>
</comment>
<evidence type="ECO:0000256" key="2">
    <source>
        <dbReference type="ARBA" id="ARBA00022723"/>
    </source>
</evidence>
<dbReference type="InterPro" id="IPR012675">
    <property type="entry name" value="Beta-grasp_dom_sf"/>
</dbReference>